<accession>A0A150H5E0</accession>
<protein>
    <submittedName>
        <fullName evidence="1">Uncharacterized protein</fullName>
    </submittedName>
</protein>
<gene>
    <name evidence="1" type="ORF">Bravens_01774</name>
</gene>
<dbReference type="EMBL" id="LQQC01000012">
    <property type="protein sequence ID" value="KXZ57254.1"/>
    <property type="molecule type" value="Genomic_DNA"/>
</dbReference>
<keyword evidence="2" id="KW-1185">Reference proteome</keyword>
<dbReference type="PATRIC" id="fig|479117.4.peg.1757"/>
<evidence type="ECO:0000313" key="1">
    <source>
        <dbReference type="EMBL" id="KXZ57254.1"/>
    </source>
</evidence>
<proteinExistence type="predicted"/>
<dbReference type="Proteomes" id="UP000243589">
    <property type="component" value="Unassembled WGS sequence"/>
</dbReference>
<dbReference type="AlphaFoldDB" id="A0A150H5E0"/>
<sequence>MPGPFSMPGYEVENGTARHSAPPCLTDLDTSGISELCAGQFWTLNYMSVFSQVTDLLT</sequence>
<name>A0A150H5E0_9MICO</name>
<comment type="caution">
    <text evidence="1">The sequence shown here is derived from an EMBL/GenBank/DDBJ whole genome shotgun (WGS) entry which is preliminary data.</text>
</comment>
<reference evidence="1 2" key="1">
    <citation type="submission" date="2016-01" db="EMBL/GenBank/DDBJ databases">
        <title>Use of Whole Genome Sequencing to ascertain that Brevibacterium massiliense (Roux, Raoult 2009) is a later heterotypic synonym of Brevibacterium ravenspurgense (Mages 2008).</title>
        <authorList>
            <person name="Bernier A.-M."/>
            <person name="Burdz T."/>
            <person name="Huynh C."/>
            <person name="Pachecho A.L."/>
            <person name="Wiebe D."/>
            <person name="Bonner C."/>
            <person name="Bernard K."/>
        </authorList>
    </citation>
    <scope>NUCLEOTIDE SEQUENCE [LARGE SCALE GENOMIC DNA]</scope>
    <source>
        <strain evidence="1 2">CCUG56047</strain>
    </source>
</reference>
<organism evidence="1 2">
    <name type="scientific">Brevibacterium ravenspurgense</name>
    <dbReference type="NCBI Taxonomy" id="479117"/>
    <lineage>
        <taxon>Bacteria</taxon>
        <taxon>Bacillati</taxon>
        <taxon>Actinomycetota</taxon>
        <taxon>Actinomycetes</taxon>
        <taxon>Micrococcales</taxon>
        <taxon>Brevibacteriaceae</taxon>
        <taxon>Brevibacterium</taxon>
    </lineage>
</organism>
<evidence type="ECO:0000313" key="2">
    <source>
        <dbReference type="Proteomes" id="UP000243589"/>
    </source>
</evidence>